<feature type="region of interest" description="Disordered" evidence="3">
    <location>
        <begin position="1"/>
        <end position="27"/>
    </location>
</feature>
<dbReference type="InterPro" id="IPR031968">
    <property type="entry name" value="VASt"/>
</dbReference>
<feature type="region of interest" description="Disordered" evidence="3">
    <location>
        <begin position="521"/>
        <end position="552"/>
    </location>
</feature>
<dbReference type="EMBL" id="LSSL01002973">
    <property type="protein sequence ID" value="OLY80921.1"/>
    <property type="molecule type" value="Genomic_DNA"/>
</dbReference>
<comment type="caution">
    <text evidence="6">The sequence shown here is derived from an EMBL/GenBank/DDBJ whole genome shotgun (WGS) entry which is preliminary data.</text>
</comment>
<dbReference type="AlphaFoldDB" id="A0A1R0GVL5"/>
<keyword evidence="4" id="KW-0812">Transmembrane</keyword>
<dbReference type="GO" id="GO:0005789">
    <property type="term" value="C:endoplasmic reticulum membrane"/>
    <property type="evidence" value="ECO:0007669"/>
    <property type="project" value="TreeGrafter"/>
</dbReference>
<dbReference type="Pfam" id="PF16016">
    <property type="entry name" value="VASt"/>
    <property type="match status" value="1"/>
</dbReference>
<keyword evidence="2 4" id="KW-0472">Membrane</keyword>
<feature type="transmembrane region" description="Helical" evidence="4">
    <location>
        <begin position="595"/>
        <end position="620"/>
    </location>
</feature>
<keyword evidence="4" id="KW-1133">Transmembrane helix</keyword>
<evidence type="ECO:0000313" key="6">
    <source>
        <dbReference type="EMBL" id="OLY80921.1"/>
    </source>
</evidence>
<gene>
    <name evidence="6" type="ORF">AYI68_g4978</name>
</gene>
<dbReference type="GO" id="GO:0140268">
    <property type="term" value="C:endoplasmic reticulum-plasma membrane contact site"/>
    <property type="evidence" value="ECO:0007669"/>
    <property type="project" value="TreeGrafter"/>
</dbReference>
<evidence type="ECO:0000256" key="2">
    <source>
        <dbReference type="ARBA" id="ARBA00023136"/>
    </source>
</evidence>
<proteinExistence type="predicted"/>
<dbReference type="InterPro" id="IPR051482">
    <property type="entry name" value="Cholesterol_transport"/>
</dbReference>
<feature type="compositionally biased region" description="Basic and acidic residues" evidence="3">
    <location>
        <begin position="43"/>
        <end position="56"/>
    </location>
</feature>
<dbReference type="PANTHER" id="PTHR23319">
    <property type="entry name" value="GRAM DOMAIN CONTAINING 1B, ISOFORM E"/>
    <property type="match status" value="1"/>
</dbReference>
<dbReference type="Proteomes" id="UP000187455">
    <property type="component" value="Unassembled WGS sequence"/>
</dbReference>
<dbReference type="PANTHER" id="PTHR23319:SF4">
    <property type="entry name" value="GRAM DOMAIN CONTAINING 1B, ISOFORM E"/>
    <property type="match status" value="1"/>
</dbReference>
<keyword evidence="7" id="KW-1185">Reference proteome</keyword>
<organism evidence="6 7">
    <name type="scientific">Smittium mucronatum</name>
    <dbReference type="NCBI Taxonomy" id="133383"/>
    <lineage>
        <taxon>Eukaryota</taxon>
        <taxon>Fungi</taxon>
        <taxon>Fungi incertae sedis</taxon>
        <taxon>Zoopagomycota</taxon>
        <taxon>Kickxellomycotina</taxon>
        <taxon>Harpellomycetes</taxon>
        <taxon>Harpellales</taxon>
        <taxon>Legeriomycetaceae</taxon>
        <taxon>Smittium</taxon>
    </lineage>
</organism>
<comment type="subcellular location">
    <subcellularLocation>
        <location evidence="1">Membrane</location>
    </subcellularLocation>
</comment>
<evidence type="ECO:0000313" key="7">
    <source>
        <dbReference type="Proteomes" id="UP000187455"/>
    </source>
</evidence>
<protein>
    <submittedName>
        <fullName evidence="6">GRAM domain-containing protein YSP2</fullName>
    </submittedName>
</protein>
<sequence length="622" mass="68413">MTLIDNMIRSPNTPLESTHSFHKTKKHFKRVSLKKGLANIRKSLPDRGFHDDKTPDSSESDSSQVSHAANGNDNADLSSIYDGDSDDIGETHQHVDLPILCSSKNLSAEALKILMPTTLHFKARNLANTYWCSSVSNPAVDGKFIVTSGGFCFKPSVSSQASEVVCNFDDVVTVDKGLSLNGLNSLIINSHGSKYSYTGFNDFQLAYSQTSTLFINHSISRSPNPLNLLKKVHQSFHEDTMNALTNPSSLGQHMKLTKLLSRKGTTLHKSSTLDSDSNISDPIFSRSSVDLTRHELDPESANILFDKSTSAPIPLITDRVNFDYPKLEHLQNKVTEATVDIPLPIASRMMFFGLAFPLSPYSDFVELPIKDPEVVNGVRKGAMVQEGLLDISIENWKQDPPCVDDEITIQYRRPLNLPIGPKSTKAIEKYRVKLIDPDNYLVVEGTATTPDVPAGSCFSVKSIYTLERVDNSPSSSSTLIKISTFVEWTKRSLLKSKIDSNALSGFKTSCKIVLENLKKQEPKRESHTRSNILVASEHAPDSHDTASADSEPSTLAESIVVPTDSAVPNEVEGSWFEKLFGSFLKNPSGSSIKKLLGIGSAVEVPVPFILLLLIVAFFSFMF</sequence>
<name>A0A1R0GVL5_9FUNG</name>
<accession>A0A1R0GVL5</accession>
<evidence type="ECO:0000256" key="4">
    <source>
        <dbReference type="SAM" id="Phobius"/>
    </source>
</evidence>
<evidence type="ECO:0000256" key="3">
    <source>
        <dbReference type="SAM" id="MobiDB-lite"/>
    </source>
</evidence>
<dbReference type="OrthoDB" id="2162691at2759"/>
<reference evidence="6 7" key="1">
    <citation type="journal article" date="2016" name="Mol. Biol. Evol.">
        <title>Genome-Wide Survey of Gut Fungi (Harpellales) Reveals the First Horizontally Transferred Ubiquitin Gene from a Mosquito Host.</title>
        <authorList>
            <person name="Wang Y."/>
            <person name="White M.M."/>
            <person name="Kvist S."/>
            <person name="Moncalvo J.M."/>
        </authorList>
    </citation>
    <scope>NUCLEOTIDE SEQUENCE [LARGE SCALE GENOMIC DNA]</scope>
    <source>
        <strain evidence="6 7">ALG-7-W6</strain>
    </source>
</reference>
<feature type="region of interest" description="Disordered" evidence="3">
    <location>
        <begin position="43"/>
        <end position="83"/>
    </location>
</feature>
<dbReference type="GO" id="GO:0120015">
    <property type="term" value="F:sterol transfer activity"/>
    <property type="evidence" value="ECO:0007669"/>
    <property type="project" value="TreeGrafter"/>
</dbReference>
<dbReference type="GO" id="GO:0005886">
    <property type="term" value="C:plasma membrane"/>
    <property type="evidence" value="ECO:0007669"/>
    <property type="project" value="TreeGrafter"/>
</dbReference>
<dbReference type="GO" id="GO:0032366">
    <property type="term" value="P:intracellular sterol transport"/>
    <property type="evidence" value="ECO:0007669"/>
    <property type="project" value="TreeGrafter"/>
</dbReference>
<evidence type="ECO:0000256" key="1">
    <source>
        <dbReference type="ARBA" id="ARBA00004370"/>
    </source>
</evidence>
<feature type="domain" description="VASt" evidence="5">
    <location>
        <begin position="330"/>
        <end position="525"/>
    </location>
</feature>
<evidence type="ECO:0000259" key="5">
    <source>
        <dbReference type="PROSITE" id="PS51778"/>
    </source>
</evidence>
<dbReference type="PROSITE" id="PS51778">
    <property type="entry name" value="VAST"/>
    <property type="match status" value="1"/>
</dbReference>
<dbReference type="GO" id="GO:0032934">
    <property type="term" value="F:sterol binding"/>
    <property type="evidence" value="ECO:0007669"/>
    <property type="project" value="TreeGrafter"/>
</dbReference>